<gene>
    <name evidence="1" type="ORF">HMPREF1981_03476</name>
</gene>
<sequence>MLLISVKYDSLFLLVLNLGGKEYVPNVKGCARHNVAHPCLFMAYAKIIVHIT</sequence>
<comment type="caution">
    <text evidence="1">The sequence shown here is derived from an EMBL/GenBank/DDBJ whole genome shotgun (WGS) entry which is preliminary data.</text>
</comment>
<dbReference type="HOGENOM" id="CLU_3076896_0_0_10"/>
<dbReference type="Proteomes" id="UP000016496">
    <property type="component" value="Unassembled WGS sequence"/>
</dbReference>
<organism evidence="1 2">
    <name type="scientific">Bacteroides pyogenes F0041</name>
    <dbReference type="NCBI Taxonomy" id="1321819"/>
    <lineage>
        <taxon>Bacteria</taxon>
        <taxon>Pseudomonadati</taxon>
        <taxon>Bacteroidota</taxon>
        <taxon>Bacteroidia</taxon>
        <taxon>Bacteroidales</taxon>
        <taxon>Bacteroidaceae</taxon>
        <taxon>Bacteroides</taxon>
    </lineage>
</organism>
<proteinExistence type="predicted"/>
<dbReference type="AlphaFoldDB" id="U2DMR7"/>
<dbReference type="PATRIC" id="fig|1321819.3.peg.3203"/>
<evidence type="ECO:0000313" key="1">
    <source>
        <dbReference type="EMBL" id="ERI81001.1"/>
    </source>
</evidence>
<protein>
    <submittedName>
        <fullName evidence="1">Uncharacterized protein</fullName>
    </submittedName>
</protein>
<evidence type="ECO:0000313" key="2">
    <source>
        <dbReference type="Proteomes" id="UP000016496"/>
    </source>
</evidence>
<name>U2DMR7_9BACE</name>
<reference evidence="1 2" key="1">
    <citation type="submission" date="2013-08" db="EMBL/GenBank/DDBJ databases">
        <authorList>
            <person name="Weinstock G."/>
            <person name="Sodergren E."/>
            <person name="Wylie T."/>
            <person name="Fulton L."/>
            <person name="Fulton R."/>
            <person name="Fronick C."/>
            <person name="O'Laughlin M."/>
            <person name="Godfrey J."/>
            <person name="Miner T."/>
            <person name="Herter B."/>
            <person name="Appelbaum E."/>
            <person name="Cordes M."/>
            <person name="Lek S."/>
            <person name="Wollam A."/>
            <person name="Pepin K.H."/>
            <person name="Palsikar V.B."/>
            <person name="Mitreva M."/>
            <person name="Wilson R.K."/>
        </authorList>
    </citation>
    <scope>NUCLEOTIDE SEQUENCE [LARGE SCALE GENOMIC DNA]</scope>
    <source>
        <strain evidence="1 2">F0041</strain>
    </source>
</reference>
<dbReference type="EMBL" id="AWSV01000176">
    <property type="protein sequence ID" value="ERI81001.1"/>
    <property type="molecule type" value="Genomic_DNA"/>
</dbReference>
<accession>U2DMR7</accession>